<dbReference type="Proteomes" id="UP000320176">
    <property type="component" value="Unassembled WGS sequence"/>
</dbReference>
<comment type="caution">
    <text evidence="1">The sequence shown here is derived from an EMBL/GenBank/DDBJ whole genome shotgun (WGS) entry which is preliminary data.</text>
</comment>
<dbReference type="OrthoDB" id="1821427at2"/>
<gene>
    <name evidence="1" type="ORF">Pla52n_15120</name>
</gene>
<evidence type="ECO:0000313" key="1">
    <source>
        <dbReference type="EMBL" id="TWU05797.1"/>
    </source>
</evidence>
<dbReference type="EMBL" id="SJPN01000002">
    <property type="protein sequence ID" value="TWU05797.1"/>
    <property type="molecule type" value="Genomic_DNA"/>
</dbReference>
<protein>
    <submittedName>
        <fullName evidence="1">Uncharacterized protein</fullName>
    </submittedName>
</protein>
<accession>A0A5C6B1T9</accession>
<name>A0A5C6B1T9_9BACT</name>
<dbReference type="AlphaFoldDB" id="A0A5C6B1T9"/>
<reference evidence="1 2" key="1">
    <citation type="submission" date="2019-02" db="EMBL/GenBank/DDBJ databases">
        <title>Deep-cultivation of Planctomycetes and their phenomic and genomic characterization uncovers novel biology.</title>
        <authorList>
            <person name="Wiegand S."/>
            <person name="Jogler M."/>
            <person name="Boedeker C."/>
            <person name="Pinto D."/>
            <person name="Vollmers J."/>
            <person name="Rivas-Marin E."/>
            <person name="Kohn T."/>
            <person name="Peeters S.H."/>
            <person name="Heuer A."/>
            <person name="Rast P."/>
            <person name="Oberbeckmann S."/>
            <person name="Bunk B."/>
            <person name="Jeske O."/>
            <person name="Meyerdierks A."/>
            <person name="Storesund J.E."/>
            <person name="Kallscheuer N."/>
            <person name="Luecker S."/>
            <person name="Lage O.M."/>
            <person name="Pohl T."/>
            <person name="Merkel B.J."/>
            <person name="Hornburger P."/>
            <person name="Mueller R.-W."/>
            <person name="Bruemmer F."/>
            <person name="Labrenz M."/>
            <person name="Spormann A.M."/>
            <person name="Op Den Camp H."/>
            <person name="Overmann J."/>
            <person name="Amann R."/>
            <person name="Jetten M.S.M."/>
            <person name="Mascher T."/>
            <person name="Medema M.H."/>
            <person name="Devos D.P."/>
            <person name="Kaster A.-K."/>
            <person name="Ovreas L."/>
            <person name="Rohde M."/>
            <person name="Galperin M.Y."/>
            <person name="Jogler C."/>
        </authorList>
    </citation>
    <scope>NUCLEOTIDE SEQUENCE [LARGE SCALE GENOMIC DNA]</scope>
    <source>
        <strain evidence="1 2">Pla52n</strain>
    </source>
</reference>
<proteinExistence type="predicted"/>
<sequence length="93" mass="10744">MISDADFDEFCVRRTAAVDAFLVAVRDGRRDEWITEFYGRPPFGISDGSIIDDIITRADEFSVGITICPECGRLYRQREQETNEWDCYVPEPE</sequence>
<organism evidence="1 2">
    <name type="scientific">Stieleria varia</name>
    <dbReference type="NCBI Taxonomy" id="2528005"/>
    <lineage>
        <taxon>Bacteria</taxon>
        <taxon>Pseudomonadati</taxon>
        <taxon>Planctomycetota</taxon>
        <taxon>Planctomycetia</taxon>
        <taxon>Pirellulales</taxon>
        <taxon>Pirellulaceae</taxon>
        <taxon>Stieleria</taxon>
    </lineage>
</organism>
<keyword evidence="2" id="KW-1185">Reference proteome</keyword>
<evidence type="ECO:0000313" key="2">
    <source>
        <dbReference type="Proteomes" id="UP000320176"/>
    </source>
</evidence>